<evidence type="ECO:0000313" key="2">
    <source>
        <dbReference type="EMBL" id="KAJ7612166.1"/>
    </source>
</evidence>
<name>A0AAD7B7E8_9AGAR</name>
<feature type="domain" description="BTB" evidence="1">
    <location>
        <begin position="18"/>
        <end position="91"/>
    </location>
</feature>
<proteinExistence type="predicted"/>
<dbReference type="SUPFAM" id="SSF54695">
    <property type="entry name" value="POZ domain"/>
    <property type="match status" value="1"/>
</dbReference>
<dbReference type="Proteomes" id="UP001221142">
    <property type="component" value="Unassembled WGS sequence"/>
</dbReference>
<dbReference type="EMBL" id="JARKIF010000031">
    <property type="protein sequence ID" value="KAJ7612166.1"/>
    <property type="molecule type" value="Genomic_DNA"/>
</dbReference>
<reference evidence="2" key="1">
    <citation type="submission" date="2023-03" db="EMBL/GenBank/DDBJ databases">
        <title>Massive genome expansion in bonnet fungi (Mycena s.s.) driven by repeated elements and novel gene families across ecological guilds.</title>
        <authorList>
            <consortium name="Lawrence Berkeley National Laboratory"/>
            <person name="Harder C.B."/>
            <person name="Miyauchi S."/>
            <person name="Viragh M."/>
            <person name="Kuo A."/>
            <person name="Thoen E."/>
            <person name="Andreopoulos B."/>
            <person name="Lu D."/>
            <person name="Skrede I."/>
            <person name="Drula E."/>
            <person name="Henrissat B."/>
            <person name="Morin E."/>
            <person name="Kohler A."/>
            <person name="Barry K."/>
            <person name="LaButti K."/>
            <person name="Morin E."/>
            <person name="Salamov A."/>
            <person name="Lipzen A."/>
            <person name="Mereny Z."/>
            <person name="Hegedus B."/>
            <person name="Baldrian P."/>
            <person name="Stursova M."/>
            <person name="Weitz H."/>
            <person name="Taylor A."/>
            <person name="Grigoriev I.V."/>
            <person name="Nagy L.G."/>
            <person name="Martin F."/>
            <person name="Kauserud H."/>
        </authorList>
    </citation>
    <scope>NUCLEOTIDE SEQUENCE</scope>
    <source>
        <strain evidence="2">9284</strain>
    </source>
</reference>
<dbReference type="InterPro" id="IPR011333">
    <property type="entry name" value="SKP1/BTB/POZ_sf"/>
</dbReference>
<dbReference type="Gene3D" id="3.30.710.10">
    <property type="entry name" value="Potassium Channel Kv1.1, Chain A"/>
    <property type="match status" value="1"/>
</dbReference>
<accession>A0AAD7B7E8</accession>
<dbReference type="InterPro" id="IPR000210">
    <property type="entry name" value="BTB/POZ_dom"/>
</dbReference>
<dbReference type="PROSITE" id="PS50097">
    <property type="entry name" value="BTB"/>
    <property type="match status" value="1"/>
</dbReference>
<protein>
    <recommendedName>
        <fullName evidence="1">BTB domain-containing protein</fullName>
    </recommendedName>
</protein>
<dbReference type="CDD" id="cd18186">
    <property type="entry name" value="BTB_POZ_ZBTB_KLHL-like"/>
    <property type="match status" value="1"/>
</dbReference>
<organism evidence="2 3">
    <name type="scientific">Roridomyces roridus</name>
    <dbReference type="NCBI Taxonomy" id="1738132"/>
    <lineage>
        <taxon>Eukaryota</taxon>
        <taxon>Fungi</taxon>
        <taxon>Dikarya</taxon>
        <taxon>Basidiomycota</taxon>
        <taxon>Agaricomycotina</taxon>
        <taxon>Agaricomycetes</taxon>
        <taxon>Agaricomycetidae</taxon>
        <taxon>Agaricales</taxon>
        <taxon>Marasmiineae</taxon>
        <taxon>Mycenaceae</taxon>
        <taxon>Roridomyces</taxon>
    </lineage>
</organism>
<evidence type="ECO:0000259" key="1">
    <source>
        <dbReference type="PROSITE" id="PS50097"/>
    </source>
</evidence>
<dbReference type="AlphaFoldDB" id="A0AAD7B7E8"/>
<dbReference type="Pfam" id="PF00651">
    <property type="entry name" value="BTB"/>
    <property type="match status" value="1"/>
</dbReference>
<sequence>MDVDTKLRRFSKLWLEDGNIVIQAGNSQFRVHRSTLAACSPVFQDMFPLPQPPDSDSELVDGCPLVQLHDSAKEVKAFLKAIFTPGYFMPFPAETKYATIQGCLRLSHKYGVE</sequence>
<evidence type="ECO:0000313" key="3">
    <source>
        <dbReference type="Proteomes" id="UP001221142"/>
    </source>
</evidence>
<keyword evidence="3" id="KW-1185">Reference proteome</keyword>
<comment type="caution">
    <text evidence="2">The sequence shown here is derived from an EMBL/GenBank/DDBJ whole genome shotgun (WGS) entry which is preliminary data.</text>
</comment>
<gene>
    <name evidence="2" type="ORF">FB45DRAFT_1065528</name>
</gene>